<proteinExistence type="predicted"/>
<organism evidence="1 2">
    <name type="scientific">Rotaria magnacalcarata</name>
    <dbReference type="NCBI Taxonomy" id="392030"/>
    <lineage>
        <taxon>Eukaryota</taxon>
        <taxon>Metazoa</taxon>
        <taxon>Spiralia</taxon>
        <taxon>Gnathifera</taxon>
        <taxon>Rotifera</taxon>
        <taxon>Eurotatoria</taxon>
        <taxon>Bdelloidea</taxon>
        <taxon>Philodinida</taxon>
        <taxon>Philodinidae</taxon>
        <taxon>Rotaria</taxon>
    </lineage>
</organism>
<name>A0A8S2W913_9BILA</name>
<accession>A0A8S2W913</accession>
<comment type="caution">
    <text evidence="1">The sequence shown here is derived from an EMBL/GenBank/DDBJ whole genome shotgun (WGS) entry which is preliminary data.</text>
</comment>
<gene>
    <name evidence="1" type="ORF">BYL167_LOCUS33270</name>
</gene>
<reference evidence="1" key="1">
    <citation type="submission" date="2021-02" db="EMBL/GenBank/DDBJ databases">
        <authorList>
            <person name="Nowell W R."/>
        </authorList>
    </citation>
    <scope>NUCLEOTIDE SEQUENCE</scope>
</reference>
<feature type="non-terminal residue" evidence="1">
    <location>
        <position position="53"/>
    </location>
</feature>
<dbReference type="AlphaFoldDB" id="A0A8S2W913"/>
<evidence type="ECO:0000313" key="1">
    <source>
        <dbReference type="EMBL" id="CAF4439881.1"/>
    </source>
</evidence>
<dbReference type="Proteomes" id="UP000681967">
    <property type="component" value="Unassembled WGS sequence"/>
</dbReference>
<sequence>MVLINSDRENDSTSNEPILVEYKLDIHVHFGQKLLLEHPESAPYLYYCQTSFK</sequence>
<evidence type="ECO:0000313" key="2">
    <source>
        <dbReference type="Proteomes" id="UP000681967"/>
    </source>
</evidence>
<dbReference type="EMBL" id="CAJOBH010064107">
    <property type="protein sequence ID" value="CAF4439881.1"/>
    <property type="molecule type" value="Genomic_DNA"/>
</dbReference>
<protein>
    <submittedName>
        <fullName evidence="1">Uncharacterized protein</fullName>
    </submittedName>
</protein>